<organism evidence="1">
    <name type="scientific">Sipha flava</name>
    <name type="common">yellow sugarcane aphid</name>
    <dbReference type="NCBI Taxonomy" id="143950"/>
    <lineage>
        <taxon>Eukaryota</taxon>
        <taxon>Metazoa</taxon>
        <taxon>Ecdysozoa</taxon>
        <taxon>Arthropoda</taxon>
        <taxon>Hexapoda</taxon>
        <taxon>Insecta</taxon>
        <taxon>Pterygota</taxon>
        <taxon>Neoptera</taxon>
        <taxon>Paraneoptera</taxon>
        <taxon>Hemiptera</taxon>
        <taxon>Sternorrhyncha</taxon>
        <taxon>Aphidomorpha</taxon>
        <taxon>Aphidoidea</taxon>
        <taxon>Aphididae</taxon>
        <taxon>Sipha</taxon>
    </lineage>
</organism>
<gene>
    <name evidence="1" type="ORF">g.158822</name>
</gene>
<accession>A0A2S2QUM5</accession>
<protein>
    <submittedName>
        <fullName evidence="1">Uncharacterized protein</fullName>
    </submittedName>
</protein>
<sequence>MSTTIYLLTIGLKSNYQTSPERQTKNKKSSKNSSKNFTTRNRFAELSNEDKDLNMEINTDIADKKPPPIFIKTFIKNYFNFCDNIKKVIEPDSDFLCKSTTSALKLNLTTTNSFRAVIKFFKGKKVDYYIYQLKEDKSYRYTKLTPYKTNRIH</sequence>
<dbReference type="EMBL" id="GGMS01012253">
    <property type="protein sequence ID" value="MBY81456.1"/>
    <property type="molecule type" value="Transcribed_RNA"/>
</dbReference>
<reference evidence="1" key="1">
    <citation type="submission" date="2018-04" db="EMBL/GenBank/DDBJ databases">
        <title>Transcriptome assembly of Sipha flava.</title>
        <authorList>
            <person name="Scully E.D."/>
            <person name="Geib S.M."/>
            <person name="Palmer N.A."/>
            <person name="Koch K."/>
            <person name="Bradshaw J."/>
            <person name="Heng-Moss T."/>
            <person name="Sarath G."/>
        </authorList>
    </citation>
    <scope>NUCLEOTIDE SEQUENCE</scope>
</reference>
<name>A0A2S2QUM5_9HEMI</name>
<evidence type="ECO:0000313" key="1">
    <source>
        <dbReference type="EMBL" id="MBY81456.1"/>
    </source>
</evidence>
<dbReference type="AlphaFoldDB" id="A0A2S2QUM5"/>
<proteinExistence type="predicted"/>